<name>M5FWC8_DACPD</name>
<protein>
    <submittedName>
        <fullName evidence="1">Uncharacterized protein</fullName>
    </submittedName>
</protein>
<dbReference type="GeneID" id="63688139"/>
<dbReference type="OrthoDB" id="2677857at2759"/>
<evidence type="ECO:0000313" key="1">
    <source>
        <dbReference type="EMBL" id="EJU00679.1"/>
    </source>
</evidence>
<dbReference type="RefSeq" id="XP_040627576.1">
    <property type="nucleotide sequence ID" value="XM_040773077.1"/>
</dbReference>
<sequence>MGAAAVNIPRFSSHQIDWLKERLPAYVSSCDGRRGEPLRFTKAQATAFLAAFPDYFALEAEIPTDLWKALSIKIDTWFKNHKRMRGQQTIKLEMKSPRHQPTAMRARELMAAQRDDIPSLVRAKAEELNKHSLGTRSIVTKQLWEELPDTTKDVFMAAARAERAEGVNTECSLSEREKQEHILKLARTAASFIRSLKEKTGWTFLLLGGGRQFGKGLGTLVVGEGETCETNLRFQEYHENWEGHVKRPWIEFVNAFVGEERSYGRRLPLIPRAYGIPCLPEVQRDWTETDYRTMMLGWMEAVWEDEDMGGAPAISQQKHPEGFPLVFTRTISKLAVSLL</sequence>
<keyword evidence="2" id="KW-1185">Reference proteome</keyword>
<accession>M5FWC8</accession>
<evidence type="ECO:0000313" key="2">
    <source>
        <dbReference type="Proteomes" id="UP000030653"/>
    </source>
</evidence>
<reference evidence="1 2" key="1">
    <citation type="journal article" date="2012" name="Science">
        <title>The Paleozoic origin of enzymatic lignin decomposition reconstructed from 31 fungal genomes.</title>
        <authorList>
            <person name="Floudas D."/>
            <person name="Binder M."/>
            <person name="Riley R."/>
            <person name="Barry K."/>
            <person name="Blanchette R.A."/>
            <person name="Henrissat B."/>
            <person name="Martinez A.T."/>
            <person name="Otillar R."/>
            <person name="Spatafora J.W."/>
            <person name="Yadav J.S."/>
            <person name="Aerts A."/>
            <person name="Benoit I."/>
            <person name="Boyd A."/>
            <person name="Carlson A."/>
            <person name="Copeland A."/>
            <person name="Coutinho P.M."/>
            <person name="de Vries R.P."/>
            <person name="Ferreira P."/>
            <person name="Findley K."/>
            <person name="Foster B."/>
            <person name="Gaskell J."/>
            <person name="Glotzer D."/>
            <person name="Gorecki P."/>
            <person name="Heitman J."/>
            <person name="Hesse C."/>
            <person name="Hori C."/>
            <person name="Igarashi K."/>
            <person name="Jurgens J.A."/>
            <person name="Kallen N."/>
            <person name="Kersten P."/>
            <person name="Kohler A."/>
            <person name="Kuees U."/>
            <person name="Kumar T.K.A."/>
            <person name="Kuo A."/>
            <person name="LaButti K."/>
            <person name="Larrondo L.F."/>
            <person name="Lindquist E."/>
            <person name="Ling A."/>
            <person name="Lombard V."/>
            <person name="Lucas S."/>
            <person name="Lundell T."/>
            <person name="Martin R."/>
            <person name="McLaughlin D.J."/>
            <person name="Morgenstern I."/>
            <person name="Morin E."/>
            <person name="Murat C."/>
            <person name="Nagy L.G."/>
            <person name="Nolan M."/>
            <person name="Ohm R.A."/>
            <person name="Patyshakuliyeva A."/>
            <person name="Rokas A."/>
            <person name="Ruiz-Duenas F.J."/>
            <person name="Sabat G."/>
            <person name="Salamov A."/>
            <person name="Samejima M."/>
            <person name="Schmutz J."/>
            <person name="Slot J.C."/>
            <person name="St John F."/>
            <person name="Stenlid J."/>
            <person name="Sun H."/>
            <person name="Sun S."/>
            <person name="Syed K."/>
            <person name="Tsang A."/>
            <person name="Wiebenga A."/>
            <person name="Young D."/>
            <person name="Pisabarro A."/>
            <person name="Eastwood D.C."/>
            <person name="Martin F."/>
            <person name="Cullen D."/>
            <person name="Grigoriev I.V."/>
            <person name="Hibbett D.S."/>
        </authorList>
    </citation>
    <scope>NUCLEOTIDE SEQUENCE [LARGE SCALE GENOMIC DNA]</scope>
    <source>
        <strain evidence="1 2">DJM-731 SS1</strain>
    </source>
</reference>
<gene>
    <name evidence="1" type="ORF">DACRYDRAFT_23064</name>
</gene>
<dbReference type="AlphaFoldDB" id="M5FWC8"/>
<dbReference type="HOGENOM" id="CLU_866048_0_0_1"/>
<dbReference type="Proteomes" id="UP000030653">
    <property type="component" value="Unassembled WGS sequence"/>
</dbReference>
<proteinExistence type="predicted"/>
<organism evidence="1 2">
    <name type="scientific">Dacryopinax primogenitus (strain DJM 731)</name>
    <name type="common">Brown rot fungus</name>
    <dbReference type="NCBI Taxonomy" id="1858805"/>
    <lineage>
        <taxon>Eukaryota</taxon>
        <taxon>Fungi</taxon>
        <taxon>Dikarya</taxon>
        <taxon>Basidiomycota</taxon>
        <taxon>Agaricomycotina</taxon>
        <taxon>Dacrymycetes</taxon>
        <taxon>Dacrymycetales</taxon>
        <taxon>Dacrymycetaceae</taxon>
        <taxon>Dacryopinax</taxon>
    </lineage>
</organism>
<dbReference type="EMBL" id="JH795866">
    <property type="protein sequence ID" value="EJU00679.1"/>
    <property type="molecule type" value="Genomic_DNA"/>
</dbReference>